<dbReference type="PANTHER" id="PTHR31005:SF8">
    <property type="entry name" value="DUF4139 DOMAIN-CONTAINING PROTEIN"/>
    <property type="match status" value="1"/>
</dbReference>
<dbReference type="InterPro" id="IPR025554">
    <property type="entry name" value="DUF4140"/>
</dbReference>
<dbReference type="InterPro" id="IPR011935">
    <property type="entry name" value="CHP02231"/>
</dbReference>
<protein>
    <recommendedName>
        <fullName evidence="6">DUF4139 domain-containing protein</fullName>
    </recommendedName>
</protein>
<feature type="domain" description="DUF4139" evidence="2">
    <location>
        <begin position="226"/>
        <end position="538"/>
    </location>
</feature>
<dbReference type="AlphaFoldDB" id="A0A2T4J9A8"/>
<evidence type="ECO:0000259" key="3">
    <source>
        <dbReference type="Pfam" id="PF13600"/>
    </source>
</evidence>
<dbReference type="Pfam" id="PF13600">
    <property type="entry name" value="DUF4140"/>
    <property type="match status" value="1"/>
</dbReference>
<organism evidence="4 5">
    <name type="scientific">Fuscovulum blasticum DSM 2131</name>
    <dbReference type="NCBI Taxonomy" id="1188250"/>
    <lineage>
        <taxon>Bacteria</taxon>
        <taxon>Pseudomonadati</taxon>
        <taxon>Pseudomonadota</taxon>
        <taxon>Alphaproteobacteria</taxon>
        <taxon>Rhodobacterales</taxon>
        <taxon>Paracoccaceae</taxon>
        <taxon>Pseudogemmobacter</taxon>
    </lineage>
</organism>
<dbReference type="EMBL" id="PZKE01000007">
    <property type="protein sequence ID" value="PTE14496.1"/>
    <property type="molecule type" value="Genomic_DNA"/>
</dbReference>
<evidence type="ECO:0000256" key="1">
    <source>
        <dbReference type="SAM" id="SignalP"/>
    </source>
</evidence>
<evidence type="ECO:0000313" key="4">
    <source>
        <dbReference type="EMBL" id="PTE14496.1"/>
    </source>
</evidence>
<feature type="signal peptide" evidence="1">
    <location>
        <begin position="1"/>
        <end position="18"/>
    </location>
</feature>
<proteinExistence type="predicted"/>
<accession>A0A2T4J9A8</accession>
<dbReference type="NCBIfam" id="TIGR02231">
    <property type="entry name" value="mucoidy inhibitor MuiA family protein"/>
    <property type="match status" value="1"/>
</dbReference>
<keyword evidence="1" id="KW-0732">Signal</keyword>
<evidence type="ECO:0008006" key="6">
    <source>
        <dbReference type="Google" id="ProtNLM"/>
    </source>
</evidence>
<evidence type="ECO:0000259" key="2">
    <source>
        <dbReference type="Pfam" id="PF13598"/>
    </source>
</evidence>
<feature type="domain" description="DUF4140" evidence="3">
    <location>
        <begin position="30"/>
        <end position="137"/>
    </location>
</feature>
<dbReference type="Pfam" id="PF13598">
    <property type="entry name" value="DUF4139"/>
    <property type="match status" value="1"/>
</dbReference>
<comment type="caution">
    <text evidence="4">The sequence shown here is derived from an EMBL/GenBank/DDBJ whole genome shotgun (WGS) entry which is preliminary data.</text>
</comment>
<dbReference type="RefSeq" id="WP_107673186.1">
    <property type="nucleotide sequence ID" value="NZ_PZKE01000007.1"/>
</dbReference>
<evidence type="ECO:0000313" key="5">
    <source>
        <dbReference type="Proteomes" id="UP000241362"/>
    </source>
</evidence>
<name>A0A2T4J9A8_FUSBL</name>
<dbReference type="InterPro" id="IPR037291">
    <property type="entry name" value="DUF4139"/>
</dbReference>
<dbReference type="Proteomes" id="UP000241362">
    <property type="component" value="Unassembled WGS sequence"/>
</dbReference>
<reference evidence="4 5" key="1">
    <citation type="submission" date="2018-03" db="EMBL/GenBank/DDBJ databases">
        <title>Rhodobacter blasticus.</title>
        <authorList>
            <person name="Meyer T.E."/>
            <person name="Miller S."/>
            <person name="Lodha T."/>
            <person name="Gandham S."/>
            <person name="Chintalapati S."/>
            <person name="Chintalapati V.R."/>
        </authorList>
    </citation>
    <scope>NUCLEOTIDE SEQUENCE [LARGE SCALE GENOMIC DNA]</scope>
    <source>
        <strain evidence="4 5">DSM 2131</strain>
    </source>
</reference>
<keyword evidence="5" id="KW-1185">Reference proteome</keyword>
<feature type="chain" id="PRO_5015406132" description="DUF4139 domain-containing protein" evidence="1">
    <location>
        <begin position="19"/>
        <end position="544"/>
    </location>
</feature>
<dbReference type="PANTHER" id="PTHR31005">
    <property type="entry name" value="DUF4139 DOMAIN-CONTAINING PROTEIN"/>
    <property type="match status" value="1"/>
</dbReference>
<sequence>MRALLAVLLATTALPALADVIPATSTITAVTVYPDGAKITREVTFTAPSAGSHELLVTDMPASTEPGLMRLQGDEGTTFGAFSLRADRLPPREDPLTPDQQAAKAEVERLETAERTALAGVEAVQARIDAADARAAFLASFNGGLPDNATPEGVKAMADMIETETRTAREAAAAARLDLWPAQKALETAQEDLAKAQAALDALPARDADYTALAVAVDAAAGESKLTVTHYISGASWRPFYDLNLTREGGNKLTIERSVLVSQATGEDWTGVDLTLSTSRPADQAAPSTLWPEQRWIVPEQSESELAKGGARMTAADEAVAAAPVAEAMPAPVTAAAGMEGDTVVYHYPRAVDVASGVEDLRLSLDRIEAAPTVTAVAVPRWDSTAFVVAEFVNTSAEPLLAGEALLFREGVLVGGTSLQPVAPGAEAEIAFGALETVQVSRDMPVRDSGQRGFISTSNEASEVAVLKVENLGDESWPLRVIDQIPYSEQEDLEISVDAKPAPTKTDLDGQRGILAWEFDLPAGAKQEISLGYNMRWPDGMILQ</sequence>
<gene>
    <name evidence="4" type="ORF">C5F44_08960</name>
</gene>